<keyword evidence="6" id="KW-0067">ATP-binding</keyword>
<evidence type="ECO:0000256" key="3">
    <source>
        <dbReference type="ARBA" id="ARBA00022679"/>
    </source>
</evidence>
<proteinExistence type="predicted"/>
<dbReference type="GO" id="GO:0004674">
    <property type="term" value="F:protein serine/threonine kinase activity"/>
    <property type="evidence" value="ECO:0007669"/>
    <property type="project" value="UniProtKB-KW"/>
</dbReference>
<evidence type="ECO:0000256" key="1">
    <source>
        <dbReference type="ARBA" id="ARBA00012513"/>
    </source>
</evidence>
<dbReference type="Gene3D" id="1.10.510.10">
    <property type="entry name" value="Transferase(Phosphotransferase) domain 1"/>
    <property type="match status" value="1"/>
</dbReference>
<comment type="catalytic activity">
    <reaction evidence="7">
        <text>L-threonyl-[protein] + ATP = O-phospho-L-threonyl-[protein] + ADP + H(+)</text>
        <dbReference type="Rhea" id="RHEA:46608"/>
        <dbReference type="Rhea" id="RHEA-COMP:11060"/>
        <dbReference type="Rhea" id="RHEA-COMP:11605"/>
        <dbReference type="ChEBI" id="CHEBI:15378"/>
        <dbReference type="ChEBI" id="CHEBI:30013"/>
        <dbReference type="ChEBI" id="CHEBI:30616"/>
        <dbReference type="ChEBI" id="CHEBI:61977"/>
        <dbReference type="ChEBI" id="CHEBI:456216"/>
        <dbReference type="EC" id="2.7.11.1"/>
    </reaction>
</comment>
<dbReference type="InterPro" id="IPR000719">
    <property type="entry name" value="Prot_kinase_dom"/>
</dbReference>
<dbReference type="InterPro" id="IPR011009">
    <property type="entry name" value="Kinase-like_dom_sf"/>
</dbReference>
<keyword evidence="3" id="KW-0808">Transferase</keyword>
<name>A0AAV4ZWJ4_9AGAM</name>
<dbReference type="Pfam" id="PF01163">
    <property type="entry name" value="RIO1"/>
    <property type="match status" value="1"/>
</dbReference>
<evidence type="ECO:0000313" key="10">
    <source>
        <dbReference type="EMBL" id="GJJ06256.1"/>
    </source>
</evidence>
<dbReference type="SUPFAM" id="SSF56112">
    <property type="entry name" value="Protein kinase-like (PK-like)"/>
    <property type="match status" value="1"/>
</dbReference>
<organism evidence="10 11">
    <name type="scientific">Clathrus columnatus</name>
    <dbReference type="NCBI Taxonomy" id="1419009"/>
    <lineage>
        <taxon>Eukaryota</taxon>
        <taxon>Fungi</taxon>
        <taxon>Dikarya</taxon>
        <taxon>Basidiomycota</taxon>
        <taxon>Agaricomycotina</taxon>
        <taxon>Agaricomycetes</taxon>
        <taxon>Phallomycetidae</taxon>
        <taxon>Phallales</taxon>
        <taxon>Clathraceae</taxon>
        <taxon>Clathrus</taxon>
    </lineage>
</organism>
<dbReference type="PROSITE" id="PS50011">
    <property type="entry name" value="PROTEIN_KINASE_DOM"/>
    <property type="match status" value="1"/>
</dbReference>
<sequence length="733" mass="83777">MRWAFFHREHLDSTIPWAKLTPETYERMTGKWSEKFFGDELLRFYGFHADPESISLWKPNAKYSKVPDEWKHQDMPDVQETSTYISPYQSLSQAIQADVSDNSLNIQLLVTANSMIPVPWFFLNAEHSNSNIQIIYLAPSTLKQNAIGVRTIFSEALKTCYNFIADAGTVSLYKPHAAVSMIPVEWMKAHTSVNDIADYVFPSTPIESVITKKGNNPETLNLLVVAQGHYQIPQTGIVESKTSHLLEFERYNSIVQASSRLPPPSEGANHKVYNRTQARRSQAIFDGRYPSRHETSLIAPTIQIYHPIFARFQQVLEDPQVQPTATDMLNTRKFMNFLGEIGSAHEDVCNAKFRDYIFLLIGEEALSIVNSDRTVPDGSFWIRVDNQAMVYACIELKKELGASRGDPSIQAALSMRNNWLLCDVIVQRLTGLTWMALSSTVEDRHIYHCARIIVAIRKTIQELKSYYMDTVAKLLPITRGQPHPRYFPYPTSYKATNNEIINFRYLRSLQNYDTCVTYLGEIIEQHPSEHPPQVVVKFVSTYSQEVHRFLAEKGYAPTLRYYSPLPDCPPVQRLSPAEKSAPSQFRLSEHLVYMVVMDFVESKTYDKLSVDAQKNARAQLKVILRDLHCAGFVFGDLRPPNILITRDGHVNLIDFNWSGRFDMKFQTKDSRVPEDVRQGIQLAKERLDSDPHYEASEAYYPSGLSQEIQWANGVQALAPILPEHDWGMFDLLG</sequence>
<feature type="domain" description="Protein kinase" evidence="9">
    <location>
        <begin position="503"/>
        <end position="733"/>
    </location>
</feature>
<keyword evidence="11" id="KW-1185">Reference proteome</keyword>
<dbReference type="InterPro" id="IPR018934">
    <property type="entry name" value="RIO_dom"/>
</dbReference>
<evidence type="ECO:0000256" key="5">
    <source>
        <dbReference type="ARBA" id="ARBA00022777"/>
    </source>
</evidence>
<evidence type="ECO:0000256" key="4">
    <source>
        <dbReference type="ARBA" id="ARBA00022741"/>
    </source>
</evidence>
<accession>A0AAV4ZWJ4</accession>
<dbReference type="GO" id="GO:0005524">
    <property type="term" value="F:ATP binding"/>
    <property type="evidence" value="ECO:0007669"/>
    <property type="project" value="UniProtKB-KW"/>
</dbReference>
<evidence type="ECO:0000256" key="7">
    <source>
        <dbReference type="ARBA" id="ARBA00047899"/>
    </source>
</evidence>
<keyword evidence="5" id="KW-0418">Kinase</keyword>
<keyword evidence="4" id="KW-0547">Nucleotide-binding</keyword>
<evidence type="ECO:0000256" key="2">
    <source>
        <dbReference type="ARBA" id="ARBA00022527"/>
    </source>
</evidence>
<dbReference type="EC" id="2.7.11.1" evidence="1"/>
<reference evidence="10" key="1">
    <citation type="submission" date="2021-10" db="EMBL/GenBank/DDBJ databases">
        <title>De novo Genome Assembly of Clathrus columnatus (Basidiomycota, Fungi) Using Illumina and Nanopore Sequence Data.</title>
        <authorList>
            <person name="Ogiso-Tanaka E."/>
            <person name="Itagaki H."/>
            <person name="Hosoya T."/>
            <person name="Hosaka K."/>
        </authorList>
    </citation>
    <scope>NUCLEOTIDE SEQUENCE</scope>
    <source>
        <strain evidence="10">MO-923</strain>
    </source>
</reference>
<comment type="catalytic activity">
    <reaction evidence="8">
        <text>L-seryl-[protein] + ATP = O-phospho-L-seryl-[protein] + ADP + H(+)</text>
        <dbReference type="Rhea" id="RHEA:17989"/>
        <dbReference type="Rhea" id="RHEA-COMP:9863"/>
        <dbReference type="Rhea" id="RHEA-COMP:11604"/>
        <dbReference type="ChEBI" id="CHEBI:15378"/>
        <dbReference type="ChEBI" id="CHEBI:29999"/>
        <dbReference type="ChEBI" id="CHEBI:30616"/>
        <dbReference type="ChEBI" id="CHEBI:83421"/>
        <dbReference type="ChEBI" id="CHEBI:456216"/>
        <dbReference type="EC" id="2.7.11.1"/>
    </reaction>
</comment>
<keyword evidence="2" id="KW-0723">Serine/threonine-protein kinase</keyword>
<evidence type="ECO:0000259" key="9">
    <source>
        <dbReference type="PROSITE" id="PS50011"/>
    </source>
</evidence>
<gene>
    <name evidence="10" type="ORF">Clacol_000447</name>
</gene>
<evidence type="ECO:0000313" key="11">
    <source>
        <dbReference type="Proteomes" id="UP001050691"/>
    </source>
</evidence>
<dbReference type="EMBL" id="BPWL01000001">
    <property type="protein sequence ID" value="GJJ06256.1"/>
    <property type="molecule type" value="Genomic_DNA"/>
</dbReference>
<comment type="caution">
    <text evidence="10">The sequence shown here is derived from an EMBL/GenBank/DDBJ whole genome shotgun (WGS) entry which is preliminary data.</text>
</comment>
<dbReference type="Proteomes" id="UP001050691">
    <property type="component" value="Unassembled WGS sequence"/>
</dbReference>
<dbReference type="AlphaFoldDB" id="A0AAV4ZWJ4"/>
<evidence type="ECO:0000256" key="8">
    <source>
        <dbReference type="ARBA" id="ARBA00048679"/>
    </source>
</evidence>
<protein>
    <recommendedName>
        <fullName evidence="1">non-specific serine/threonine protein kinase</fullName>
        <ecNumber evidence="1">2.7.11.1</ecNumber>
    </recommendedName>
</protein>
<evidence type="ECO:0000256" key="6">
    <source>
        <dbReference type="ARBA" id="ARBA00022840"/>
    </source>
</evidence>